<proteinExistence type="predicted"/>
<sequence length="169" mass="19034">DGGLVRGREDDQTTAAKRGVQNMTDQDRIRFGKYSPPFKSNDGHLYVIVGSVAEANGRLECYKASDQADSWTIQDTANKPIKTLGTYRVLRVTQKRDVLYAGTYDGEKYEYHEFDMATDTWSAANEIVDSPKPTPSHPWITINVNDRDEVTIFWAGSEIEVIPNKVIDT</sequence>
<gene>
    <name evidence="1" type="ORF">LCGC14_1599010</name>
</gene>
<comment type="caution">
    <text evidence="1">The sequence shown here is derived from an EMBL/GenBank/DDBJ whole genome shotgun (WGS) entry which is preliminary data.</text>
</comment>
<evidence type="ECO:0000313" key="1">
    <source>
        <dbReference type="EMBL" id="KKM25042.1"/>
    </source>
</evidence>
<organism evidence="1">
    <name type="scientific">marine sediment metagenome</name>
    <dbReference type="NCBI Taxonomy" id="412755"/>
    <lineage>
        <taxon>unclassified sequences</taxon>
        <taxon>metagenomes</taxon>
        <taxon>ecological metagenomes</taxon>
    </lineage>
</organism>
<dbReference type="EMBL" id="LAZR01012800">
    <property type="protein sequence ID" value="KKM25042.1"/>
    <property type="molecule type" value="Genomic_DNA"/>
</dbReference>
<protein>
    <submittedName>
        <fullName evidence="1">Uncharacterized protein</fullName>
    </submittedName>
</protein>
<feature type="non-terminal residue" evidence="1">
    <location>
        <position position="1"/>
    </location>
</feature>
<reference evidence="1" key="1">
    <citation type="journal article" date="2015" name="Nature">
        <title>Complex archaea that bridge the gap between prokaryotes and eukaryotes.</title>
        <authorList>
            <person name="Spang A."/>
            <person name="Saw J.H."/>
            <person name="Jorgensen S.L."/>
            <person name="Zaremba-Niedzwiedzka K."/>
            <person name="Martijn J."/>
            <person name="Lind A.E."/>
            <person name="van Eijk R."/>
            <person name="Schleper C."/>
            <person name="Guy L."/>
            <person name="Ettema T.J."/>
        </authorList>
    </citation>
    <scope>NUCLEOTIDE SEQUENCE</scope>
</reference>
<accession>A0A0F9IC62</accession>
<dbReference type="AlphaFoldDB" id="A0A0F9IC62"/>
<name>A0A0F9IC62_9ZZZZ</name>